<accession>A0A5D3FAE8</accession>
<dbReference type="RefSeq" id="WP_148765062.1">
    <property type="nucleotide sequence ID" value="NZ_VSRQ01000007.1"/>
</dbReference>
<comment type="similarity">
    <text evidence="1">Belongs to the UPF0749 family.</text>
</comment>
<evidence type="ECO:0000313" key="5">
    <source>
        <dbReference type="Proteomes" id="UP000323505"/>
    </source>
</evidence>
<dbReference type="InterPro" id="IPR010273">
    <property type="entry name" value="DUF881"/>
</dbReference>
<evidence type="ECO:0000256" key="3">
    <source>
        <dbReference type="SAM" id="Phobius"/>
    </source>
</evidence>
<keyword evidence="3" id="KW-0472">Membrane</keyword>
<dbReference type="Proteomes" id="UP000323505">
    <property type="component" value="Unassembled WGS sequence"/>
</dbReference>
<dbReference type="PANTHER" id="PTHR37313:SF1">
    <property type="entry name" value="UPF0749 PROTEIN RV1823"/>
    <property type="match status" value="1"/>
</dbReference>
<gene>
    <name evidence="4" type="ORF">FXF68_29880</name>
</gene>
<keyword evidence="5" id="KW-1185">Reference proteome</keyword>
<comment type="caution">
    <text evidence="4">The sequence shown here is derived from an EMBL/GenBank/DDBJ whole genome shotgun (WGS) entry which is preliminary data.</text>
</comment>
<feature type="region of interest" description="Disordered" evidence="2">
    <location>
        <begin position="160"/>
        <end position="185"/>
    </location>
</feature>
<dbReference type="Pfam" id="PF05949">
    <property type="entry name" value="DUF881"/>
    <property type="match status" value="1"/>
</dbReference>
<keyword evidence="3" id="KW-0812">Transmembrane</keyword>
<sequence>MITRRDDGPDGWRRRPDASMSLLADLFAGKLLDHGYAEAAARRAAAGGGVEAPGPRRGRLRGGGVLLVLALAGTLIAVAGAEVRRGEPVAAERRSRLVDEIHARTAETDDLQRRLGRLRDETERRRAAALARSAEGRRARQALARASAAAAATPASGGGLVVTLDDAPADDPGARPGRGPAATDGRVYDQDLQVLVNGLWAAGAEAIGINGQRLTPTTAIRAAGEAILVDYRPLGAPYAVTAVGDPDRLRAAFAGSAADRRLRALSERYRIGYGTRRASDVRLPAAGAVRLRYAVPHEGDGR</sequence>
<dbReference type="Gene3D" id="3.30.70.1880">
    <property type="entry name" value="Protein of unknown function DUF881"/>
    <property type="match status" value="1"/>
</dbReference>
<dbReference type="GO" id="GO:0005886">
    <property type="term" value="C:plasma membrane"/>
    <property type="evidence" value="ECO:0007669"/>
    <property type="project" value="TreeGrafter"/>
</dbReference>
<evidence type="ECO:0000313" key="4">
    <source>
        <dbReference type="EMBL" id="TYK44918.1"/>
    </source>
</evidence>
<dbReference type="PANTHER" id="PTHR37313">
    <property type="entry name" value="UPF0749 PROTEIN RV1825"/>
    <property type="match status" value="1"/>
</dbReference>
<feature type="compositionally biased region" description="Low complexity" evidence="2">
    <location>
        <begin position="170"/>
        <end position="185"/>
    </location>
</feature>
<dbReference type="EMBL" id="VSRQ01000007">
    <property type="protein sequence ID" value="TYK44918.1"/>
    <property type="molecule type" value="Genomic_DNA"/>
</dbReference>
<protein>
    <submittedName>
        <fullName evidence="4">DUF881 domain-containing protein</fullName>
    </submittedName>
</protein>
<keyword evidence="3" id="KW-1133">Transmembrane helix</keyword>
<name>A0A5D3FAE8_9ACTN</name>
<evidence type="ECO:0000256" key="2">
    <source>
        <dbReference type="SAM" id="MobiDB-lite"/>
    </source>
</evidence>
<dbReference type="AlphaFoldDB" id="A0A5D3FAE8"/>
<reference evidence="4 5" key="1">
    <citation type="submission" date="2019-08" db="EMBL/GenBank/DDBJ databases">
        <title>Actinomadura sp. nov. CYP1-5 isolated from mountain soil.</title>
        <authorList>
            <person name="Songsumanus A."/>
            <person name="Kuncharoen N."/>
            <person name="Kudo T."/>
            <person name="Yuki M."/>
            <person name="Igarashi Y."/>
            <person name="Tanasupawat S."/>
        </authorList>
    </citation>
    <scope>NUCLEOTIDE SEQUENCE [LARGE SCALE GENOMIC DNA]</scope>
    <source>
        <strain evidence="4 5">CYP1-5</strain>
    </source>
</reference>
<proteinExistence type="inferred from homology"/>
<feature type="transmembrane region" description="Helical" evidence="3">
    <location>
        <begin position="63"/>
        <end position="81"/>
    </location>
</feature>
<evidence type="ECO:0000256" key="1">
    <source>
        <dbReference type="ARBA" id="ARBA00009108"/>
    </source>
</evidence>
<organism evidence="4 5">
    <name type="scientific">Actinomadura decatromicini</name>
    <dbReference type="NCBI Taxonomy" id="2604572"/>
    <lineage>
        <taxon>Bacteria</taxon>
        <taxon>Bacillati</taxon>
        <taxon>Actinomycetota</taxon>
        <taxon>Actinomycetes</taxon>
        <taxon>Streptosporangiales</taxon>
        <taxon>Thermomonosporaceae</taxon>
        <taxon>Actinomadura</taxon>
    </lineage>
</organism>